<dbReference type="AlphaFoldDB" id="A0A6G0XAY2"/>
<dbReference type="Gene3D" id="3.50.30.30">
    <property type="match status" value="1"/>
</dbReference>
<keyword evidence="3" id="KW-0812">Transmembrane</keyword>
<keyword evidence="3" id="KW-0472">Membrane</keyword>
<dbReference type="CDD" id="cd04818">
    <property type="entry name" value="PA_subtilisin_1"/>
    <property type="match status" value="1"/>
</dbReference>
<feature type="domain" description="PA" evidence="4">
    <location>
        <begin position="65"/>
        <end position="154"/>
    </location>
</feature>
<dbReference type="InterPro" id="IPR046450">
    <property type="entry name" value="PA_dom_sf"/>
</dbReference>
<keyword evidence="6" id="KW-1185">Reference proteome</keyword>
<evidence type="ECO:0000256" key="1">
    <source>
        <dbReference type="ARBA" id="ARBA00022729"/>
    </source>
</evidence>
<evidence type="ECO:0000313" key="5">
    <source>
        <dbReference type="EMBL" id="KAF0737228.1"/>
    </source>
</evidence>
<comment type="caution">
    <text evidence="5">The sequence shown here is derived from an EMBL/GenBank/DDBJ whole genome shotgun (WGS) entry which is preliminary data.</text>
</comment>
<dbReference type="PANTHER" id="PTHR22702:SF1">
    <property type="entry name" value="PROTEASE-ASSOCIATED DOMAIN-CONTAINING PROTEIN 1"/>
    <property type="match status" value="1"/>
</dbReference>
<dbReference type="VEuPathDB" id="FungiDB:AeMF1_010125"/>
<dbReference type="InterPro" id="IPR003137">
    <property type="entry name" value="PA_domain"/>
</dbReference>
<organism evidence="5 6">
    <name type="scientific">Aphanomyces euteiches</name>
    <dbReference type="NCBI Taxonomy" id="100861"/>
    <lineage>
        <taxon>Eukaryota</taxon>
        <taxon>Sar</taxon>
        <taxon>Stramenopiles</taxon>
        <taxon>Oomycota</taxon>
        <taxon>Saprolegniomycetes</taxon>
        <taxon>Saprolegniales</taxon>
        <taxon>Verrucalvaceae</taxon>
        <taxon>Aphanomyces</taxon>
    </lineage>
</organism>
<protein>
    <recommendedName>
        <fullName evidence="4">PA domain-containing protein</fullName>
    </recommendedName>
</protein>
<proteinExistence type="predicted"/>
<evidence type="ECO:0000256" key="2">
    <source>
        <dbReference type="ARBA" id="ARBA00023180"/>
    </source>
</evidence>
<sequence>MTCHFSLCEIEQWATNNAVYSMLQLHLLSQALVIESPCCHVAGHTFALFGPNMTDENAFKYVRREIVAAEPFDACEGDLQPDLTDKIALIARGMCNFSRKVLQAQRAHEIAVVIMDNQPRAPDEPWVIQMVADNSSNDVNILSIFVSYETGKSILGNISSCHPVLVTLNSTGSLINPRKDRSIGDNLLYGVVSIIIAMLKNVILHLHVSIDSPSGFNVVMNNHHETG</sequence>
<name>A0A6G0XAY2_9STRA</name>
<gene>
    <name evidence="5" type="ORF">Ae201684_006405</name>
</gene>
<dbReference type="PANTHER" id="PTHR22702">
    <property type="entry name" value="PROTEASE-ASSOCIATED DOMAIN-CONTAINING PROTEIN"/>
    <property type="match status" value="1"/>
</dbReference>
<dbReference type="SUPFAM" id="SSF52025">
    <property type="entry name" value="PA domain"/>
    <property type="match status" value="1"/>
</dbReference>
<feature type="transmembrane region" description="Helical" evidence="3">
    <location>
        <begin position="187"/>
        <end position="208"/>
    </location>
</feature>
<dbReference type="Pfam" id="PF02225">
    <property type="entry name" value="PA"/>
    <property type="match status" value="1"/>
</dbReference>
<accession>A0A6G0XAY2</accession>
<dbReference type="EMBL" id="VJMJ01000084">
    <property type="protein sequence ID" value="KAF0737228.1"/>
    <property type="molecule type" value="Genomic_DNA"/>
</dbReference>
<keyword evidence="3" id="KW-1133">Transmembrane helix</keyword>
<evidence type="ECO:0000259" key="4">
    <source>
        <dbReference type="Pfam" id="PF02225"/>
    </source>
</evidence>
<evidence type="ECO:0000313" key="6">
    <source>
        <dbReference type="Proteomes" id="UP000481153"/>
    </source>
</evidence>
<evidence type="ECO:0000256" key="3">
    <source>
        <dbReference type="SAM" id="Phobius"/>
    </source>
</evidence>
<keyword evidence="2" id="KW-0325">Glycoprotein</keyword>
<reference evidence="5 6" key="1">
    <citation type="submission" date="2019-07" db="EMBL/GenBank/DDBJ databases">
        <title>Genomics analysis of Aphanomyces spp. identifies a new class of oomycete effector associated with host adaptation.</title>
        <authorList>
            <person name="Gaulin E."/>
        </authorList>
    </citation>
    <scope>NUCLEOTIDE SEQUENCE [LARGE SCALE GENOMIC DNA]</scope>
    <source>
        <strain evidence="5 6">ATCC 201684</strain>
    </source>
</reference>
<keyword evidence="1" id="KW-0732">Signal</keyword>
<dbReference type="Proteomes" id="UP000481153">
    <property type="component" value="Unassembled WGS sequence"/>
</dbReference>